<dbReference type="PANTHER" id="PTHR34565">
    <property type="entry name" value="TRANSMEMBRANE PROTEIN"/>
    <property type="match status" value="1"/>
</dbReference>
<reference evidence="2" key="3">
    <citation type="submission" date="2021-05" db="UniProtKB">
        <authorList>
            <consortium name="EnsemblPlants"/>
        </authorList>
    </citation>
    <scope>IDENTIFICATION</scope>
    <source>
        <strain evidence="2">cv. B73</strain>
    </source>
</reference>
<keyword evidence="3" id="KW-1185">Reference proteome</keyword>
<dbReference type="PANTHER" id="PTHR34565:SF1">
    <property type="entry name" value="TRANSMEMBRANE PROTEIN"/>
    <property type="match status" value="1"/>
</dbReference>
<reference evidence="2" key="2">
    <citation type="submission" date="2019-07" db="EMBL/GenBank/DDBJ databases">
        <authorList>
            <person name="Seetharam A."/>
            <person name="Woodhouse M."/>
            <person name="Cannon E."/>
        </authorList>
    </citation>
    <scope>NUCLEOTIDE SEQUENCE [LARGE SCALE GENOMIC DNA]</scope>
    <source>
        <strain evidence="2">cv. B73</strain>
    </source>
</reference>
<dbReference type="Gramene" id="Zm00001eb421570_T001">
    <property type="protein sequence ID" value="Zm00001eb421570_P001"/>
    <property type="gene ID" value="Zm00001eb421570"/>
</dbReference>
<sequence>MAQLMASTLAEKGRPALAPAPVPTSAVEQVPACRGTQRARQRQVEAADPAVEAPRATKGRKPPSLAAEGHAAAGRPSALLPVLEELRATTEQTRVHLVEARAHLLMAEAERRHGSDTVWNGEEPKWRLDQSGLGRSQANRVQDDWVRYAKMTEEIGEQLHIVDVMRFTPSPKSRVAPDRPRPRNPRVLTFNQGSGARHLGTSPRMTSHADDSTTRPTAGAEGREDEDVQHHRPFITGFAITGFIIIKMTTNFTEEDLKNSKFIQEHKRR</sequence>
<organism evidence="2 3">
    <name type="scientific">Zea mays</name>
    <name type="common">Maize</name>
    <dbReference type="NCBI Taxonomy" id="4577"/>
    <lineage>
        <taxon>Eukaryota</taxon>
        <taxon>Viridiplantae</taxon>
        <taxon>Streptophyta</taxon>
        <taxon>Embryophyta</taxon>
        <taxon>Tracheophyta</taxon>
        <taxon>Spermatophyta</taxon>
        <taxon>Magnoliopsida</taxon>
        <taxon>Liliopsida</taxon>
        <taxon>Poales</taxon>
        <taxon>Poaceae</taxon>
        <taxon>PACMAD clade</taxon>
        <taxon>Panicoideae</taxon>
        <taxon>Andropogonodae</taxon>
        <taxon>Andropogoneae</taxon>
        <taxon>Tripsacinae</taxon>
        <taxon>Zea</taxon>
    </lineage>
</organism>
<evidence type="ECO:0000313" key="2">
    <source>
        <dbReference type="EnsemblPlants" id="Zm00001eb421570_P001"/>
    </source>
</evidence>
<dbReference type="InterPro" id="IPR052867">
    <property type="entry name" value="ATP_Synthase_Subunit_6"/>
</dbReference>
<proteinExistence type="predicted"/>
<dbReference type="InParanoid" id="A0A804RFC7"/>
<evidence type="ECO:0000313" key="3">
    <source>
        <dbReference type="Proteomes" id="UP000007305"/>
    </source>
</evidence>
<dbReference type="Proteomes" id="UP000007305">
    <property type="component" value="Chromosome 10"/>
</dbReference>
<dbReference type="AlphaFoldDB" id="A0A804RFC7"/>
<feature type="region of interest" description="Disordered" evidence="1">
    <location>
        <begin position="1"/>
        <end position="73"/>
    </location>
</feature>
<accession>A0A804RFC7</accession>
<protein>
    <submittedName>
        <fullName evidence="2">Uncharacterized protein</fullName>
    </submittedName>
</protein>
<evidence type="ECO:0000256" key="1">
    <source>
        <dbReference type="SAM" id="MobiDB-lite"/>
    </source>
</evidence>
<dbReference type="EnsemblPlants" id="Zm00001eb421570_T001">
    <property type="protein sequence ID" value="Zm00001eb421570_P001"/>
    <property type="gene ID" value="Zm00001eb421570"/>
</dbReference>
<feature type="region of interest" description="Disordered" evidence="1">
    <location>
        <begin position="170"/>
        <end position="230"/>
    </location>
</feature>
<name>A0A804RFC7_MAIZE</name>
<reference evidence="3" key="1">
    <citation type="journal article" date="2009" name="Science">
        <title>The B73 maize genome: complexity, diversity, and dynamics.</title>
        <authorList>
            <person name="Schnable P.S."/>
            <person name="Ware D."/>
            <person name="Fulton R.S."/>
            <person name="Stein J.C."/>
            <person name="Wei F."/>
            <person name="Pasternak S."/>
            <person name="Liang C."/>
            <person name="Zhang J."/>
            <person name="Fulton L."/>
            <person name="Graves T.A."/>
            <person name="Minx P."/>
            <person name="Reily A.D."/>
            <person name="Courtney L."/>
            <person name="Kruchowski S.S."/>
            <person name="Tomlinson C."/>
            <person name="Strong C."/>
            <person name="Delehaunty K."/>
            <person name="Fronick C."/>
            <person name="Courtney B."/>
            <person name="Rock S.M."/>
            <person name="Belter E."/>
            <person name="Du F."/>
            <person name="Kim K."/>
            <person name="Abbott R.M."/>
            <person name="Cotton M."/>
            <person name="Levy A."/>
            <person name="Marchetto P."/>
            <person name="Ochoa K."/>
            <person name="Jackson S.M."/>
            <person name="Gillam B."/>
            <person name="Chen W."/>
            <person name="Yan L."/>
            <person name="Higginbotham J."/>
            <person name="Cardenas M."/>
            <person name="Waligorski J."/>
            <person name="Applebaum E."/>
            <person name="Phelps L."/>
            <person name="Falcone J."/>
            <person name="Kanchi K."/>
            <person name="Thane T."/>
            <person name="Scimone A."/>
            <person name="Thane N."/>
            <person name="Henke J."/>
            <person name="Wang T."/>
            <person name="Ruppert J."/>
            <person name="Shah N."/>
            <person name="Rotter K."/>
            <person name="Hodges J."/>
            <person name="Ingenthron E."/>
            <person name="Cordes M."/>
            <person name="Kohlberg S."/>
            <person name="Sgro J."/>
            <person name="Delgado B."/>
            <person name="Mead K."/>
            <person name="Chinwalla A."/>
            <person name="Leonard S."/>
            <person name="Crouse K."/>
            <person name="Collura K."/>
            <person name="Kudrna D."/>
            <person name="Currie J."/>
            <person name="He R."/>
            <person name="Angelova A."/>
            <person name="Rajasekar S."/>
            <person name="Mueller T."/>
            <person name="Lomeli R."/>
            <person name="Scara G."/>
            <person name="Ko A."/>
            <person name="Delaney K."/>
            <person name="Wissotski M."/>
            <person name="Lopez G."/>
            <person name="Campos D."/>
            <person name="Braidotti M."/>
            <person name="Ashley E."/>
            <person name="Golser W."/>
            <person name="Kim H."/>
            <person name="Lee S."/>
            <person name="Lin J."/>
            <person name="Dujmic Z."/>
            <person name="Kim W."/>
            <person name="Talag J."/>
            <person name="Zuccolo A."/>
            <person name="Fan C."/>
            <person name="Sebastian A."/>
            <person name="Kramer M."/>
            <person name="Spiegel L."/>
            <person name="Nascimento L."/>
            <person name="Zutavern T."/>
            <person name="Miller B."/>
            <person name="Ambroise C."/>
            <person name="Muller S."/>
            <person name="Spooner W."/>
            <person name="Narechania A."/>
            <person name="Ren L."/>
            <person name="Wei S."/>
            <person name="Kumari S."/>
            <person name="Faga B."/>
            <person name="Levy M.J."/>
            <person name="McMahan L."/>
            <person name="Van Buren P."/>
            <person name="Vaughn M.W."/>
            <person name="Ying K."/>
            <person name="Yeh C.-T."/>
            <person name="Emrich S.J."/>
            <person name="Jia Y."/>
            <person name="Kalyanaraman A."/>
            <person name="Hsia A.-P."/>
            <person name="Barbazuk W.B."/>
            <person name="Baucom R.S."/>
            <person name="Brutnell T.P."/>
            <person name="Carpita N.C."/>
            <person name="Chaparro C."/>
            <person name="Chia J.-M."/>
            <person name="Deragon J.-M."/>
            <person name="Estill J.C."/>
            <person name="Fu Y."/>
            <person name="Jeddeloh J.A."/>
            <person name="Han Y."/>
            <person name="Lee H."/>
            <person name="Li P."/>
            <person name="Lisch D.R."/>
            <person name="Liu S."/>
            <person name="Liu Z."/>
            <person name="Nagel D.H."/>
            <person name="McCann M.C."/>
            <person name="SanMiguel P."/>
            <person name="Myers A.M."/>
            <person name="Nettleton D."/>
            <person name="Nguyen J."/>
            <person name="Penning B.W."/>
            <person name="Ponnala L."/>
            <person name="Schneider K.L."/>
            <person name="Schwartz D.C."/>
            <person name="Sharma A."/>
            <person name="Soderlund C."/>
            <person name="Springer N.M."/>
            <person name="Sun Q."/>
            <person name="Wang H."/>
            <person name="Waterman M."/>
            <person name="Westerman R."/>
            <person name="Wolfgruber T.K."/>
            <person name="Yang L."/>
            <person name="Yu Y."/>
            <person name="Zhang L."/>
            <person name="Zhou S."/>
            <person name="Zhu Q."/>
            <person name="Bennetzen J.L."/>
            <person name="Dawe R.K."/>
            <person name="Jiang J."/>
            <person name="Jiang N."/>
            <person name="Presting G.G."/>
            <person name="Wessler S.R."/>
            <person name="Aluru S."/>
            <person name="Martienssen R.A."/>
            <person name="Clifton S.W."/>
            <person name="McCombie W.R."/>
            <person name="Wing R.A."/>
            <person name="Wilson R.K."/>
        </authorList>
    </citation>
    <scope>NUCLEOTIDE SEQUENCE [LARGE SCALE GENOMIC DNA]</scope>
    <source>
        <strain evidence="3">cv. B73</strain>
    </source>
</reference>